<accession>A0ACB6Z9Y0</accession>
<dbReference type="Proteomes" id="UP000886501">
    <property type="component" value="Unassembled WGS sequence"/>
</dbReference>
<protein>
    <submittedName>
        <fullName evidence="1">Uncharacterized protein</fullName>
    </submittedName>
</protein>
<proteinExistence type="predicted"/>
<feature type="non-terminal residue" evidence="1">
    <location>
        <position position="1"/>
    </location>
</feature>
<keyword evidence="2" id="KW-1185">Reference proteome</keyword>
<name>A0ACB6Z9Y0_THEGA</name>
<evidence type="ECO:0000313" key="2">
    <source>
        <dbReference type="Proteomes" id="UP000886501"/>
    </source>
</evidence>
<evidence type="ECO:0000313" key="1">
    <source>
        <dbReference type="EMBL" id="KAF9646337.1"/>
    </source>
</evidence>
<gene>
    <name evidence="1" type="ORF">BDM02DRAFT_3068246</name>
</gene>
<dbReference type="EMBL" id="MU118060">
    <property type="protein sequence ID" value="KAF9646337.1"/>
    <property type="molecule type" value="Genomic_DNA"/>
</dbReference>
<feature type="non-terminal residue" evidence="1">
    <location>
        <position position="106"/>
    </location>
</feature>
<organism evidence="1 2">
    <name type="scientific">Thelephora ganbajun</name>
    <name type="common">Ganba fungus</name>
    <dbReference type="NCBI Taxonomy" id="370292"/>
    <lineage>
        <taxon>Eukaryota</taxon>
        <taxon>Fungi</taxon>
        <taxon>Dikarya</taxon>
        <taxon>Basidiomycota</taxon>
        <taxon>Agaricomycotina</taxon>
        <taxon>Agaricomycetes</taxon>
        <taxon>Thelephorales</taxon>
        <taxon>Thelephoraceae</taxon>
        <taxon>Thelephora</taxon>
    </lineage>
</organism>
<reference evidence="1" key="1">
    <citation type="submission" date="2019-10" db="EMBL/GenBank/DDBJ databases">
        <authorList>
            <consortium name="DOE Joint Genome Institute"/>
            <person name="Kuo A."/>
            <person name="Miyauchi S."/>
            <person name="Kiss E."/>
            <person name="Drula E."/>
            <person name="Kohler A."/>
            <person name="Sanchez-Garcia M."/>
            <person name="Andreopoulos B."/>
            <person name="Barry K.W."/>
            <person name="Bonito G."/>
            <person name="Buee M."/>
            <person name="Carver A."/>
            <person name="Chen C."/>
            <person name="Cichocki N."/>
            <person name="Clum A."/>
            <person name="Culley D."/>
            <person name="Crous P.W."/>
            <person name="Fauchery L."/>
            <person name="Girlanda M."/>
            <person name="Hayes R."/>
            <person name="Keri Z."/>
            <person name="Labutti K."/>
            <person name="Lipzen A."/>
            <person name="Lombard V."/>
            <person name="Magnuson J."/>
            <person name="Maillard F."/>
            <person name="Morin E."/>
            <person name="Murat C."/>
            <person name="Nolan M."/>
            <person name="Ohm R."/>
            <person name="Pangilinan J."/>
            <person name="Pereira M."/>
            <person name="Perotto S."/>
            <person name="Peter M."/>
            <person name="Riley R."/>
            <person name="Sitrit Y."/>
            <person name="Stielow B."/>
            <person name="Szollosi G."/>
            <person name="Zifcakova L."/>
            <person name="Stursova M."/>
            <person name="Spatafora J.W."/>
            <person name="Tedersoo L."/>
            <person name="Vaario L.-M."/>
            <person name="Yamada A."/>
            <person name="Yan M."/>
            <person name="Wang P."/>
            <person name="Xu J."/>
            <person name="Bruns T."/>
            <person name="Baldrian P."/>
            <person name="Vilgalys R."/>
            <person name="Henrissat B."/>
            <person name="Grigoriev I.V."/>
            <person name="Hibbett D."/>
            <person name="Nagy L.G."/>
            <person name="Martin F.M."/>
        </authorList>
    </citation>
    <scope>NUCLEOTIDE SEQUENCE</scope>
    <source>
        <strain evidence="1">P2</strain>
    </source>
</reference>
<sequence>NNKSFNLPTLLDSGLTHCFIDTKFVTKNNITAISLPNPIRLRLFDGSSSSEIVSTVSLDCSFPDGSRQSIEFYVTNLDSSCSAVLGHIWLTRTNPRIDWASSQITF</sequence>
<reference evidence="1" key="2">
    <citation type="journal article" date="2020" name="Nat. Commun.">
        <title>Large-scale genome sequencing of mycorrhizal fungi provides insights into the early evolution of symbiotic traits.</title>
        <authorList>
            <person name="Miyauchi S."/>
            <person name="Kiss E."/>
            <person name="Kuo A."/>
            <person name="Drula E."/>
            <person name="Kohler A."/>
            <person name="Sanchez-Garcia M."/>
            <person name="Morin E."/>
            <person name="Andreopoulos B."/>
            <person name="Barry K.W."/>
            <person name="Bonito G."/>
            <person name="Buee M."/>
            <person name="Carver A."/>
            <person name="Chen C."/>
            <person name="Cichocki N."/>
            <person name="Clum A."/>
            <person name="Culley D."/>
            <person name="Crous P.W."/>
            <person name="Fauchery L."/>
            <person name="Girlanda M."/>
            <person name="Hayes R.D."/>
            <person name="Keri Z."/>
            <person name="LaButti K."/>
            <person name="Lipzen A."/>
            <person name="Lombard V."/>
            <person name="Magnuson J."/>
            <person name="Maillard F."/>
            <person name="Murat C."/>
            <person name="Nolan M."/>
            <person name="Ohm R.A."/>
            <person name="Pangilinan J."/>
            <person name="Pereira M.F."/>
            <person name="Perotto S."/>
            <person name="Peter M."/>
            <person name="Pfister S."/>
            <person name="Riley R."/>
            <person name="Sitrit Y."/>
            <person name="Stielow J.B."/>
            <person name="Szollosi G."/>
            <person name="Zifcakova L."/>
            <person name="Stursova M."/>
            <person name="Spatafora J.W."/>
            <person name="Tedersoo L."/>
            <person name="Vaario L.M."/>
            <person name="Yamada A."/>
            <person name="Yan M."/>
            <person name="Wang P."/>
            <person name="Xu J."/>
            <person name="Bruns T."/>
            <person name="Baldrian P."/>
            <person name="Vilgalys R."/>
            <person name="Dunand C."/>
            <person name="Henrissat B."/>
            <person name="Grigoriev I.V."/>
            <person name="Hibbett D."/>
            <person name="Nagy L.G."/>
            <person name="Martin F.M."/>
        </authorList>
    </citation>
    <scope>NUCLEOTIDE SEQUENCE</scope>
    <source>
        <strain evidence="1">P2</strain>
    </source>
</reference>
<comment type="caution">
    <text evidence="1">The sequence shown here is derived from an EMBL/GenBank/DDBJ whole genome shotgun (WGS) entry which is preliminary data.</text>
</comment>